<evidence type="ECO:0008006" key="2">
    <source>
        <dbReference type="Google" id="ProtNLM"/>
    </source>
</evidence>
<dbReference type="Gene3D" id="3.40.720.10">
    <property type="entry name" value="Alkaline Phosphatase, subunit A"/>
    <property type="match status" value="1"/>
</dbReference>
<reference evidence="1" key="1">
    <citation type="journal article" date="2014" name="Front. Microbiol.">
        <title>High frequency of phylogenetically diverse reductive dehalogenase-homologous genes in deep subseafloor sedimentary metagenomes.</title>
        <authorList>
            <person name="Kawai M."/>
            <person name="Futagami T."/>
            <person name="Toyoda A."/>
            <person name="Takaki Y."/>
            <person name="Nishi S."/>
            <person name="Hori S."/>
            <person name="Arai W."/>
            <person name="Tsubouchi T."/>
            <person name="Morono Y."/>
            <person name="Uchiyama I."/>
            <person name="Ito T."/>
            <person name="Fujiyama A."/>
            <person name="Inagaki F."/>
            <person name="Takami H."/>
        </authorList>
    </citation>
    <scope>NUCLEOTIDE SEQUENCE</scope>
    <source>
        <strain evidence="1">Expedition CK06-06</strain>
    </source>
</reference>
<dbReference type="InterPro" id="IPR002591">
    <property type="entry name" value="Phosphodiest/P_Trfase"/>
</dbReference>
<gene>
    <name evidence="1" type="ORF">S01H1_27526</name>
</gene>
<dbReference type="GO" id="GO:0016787">
    <property type="term" value="F:hydrolase activity"/>
    <property type="evidence" value="ECO:0007669"/>
    <property type="project" value="UniProtKB-ARBA"/>
</dbReference>
<dbReference type="InterPro" id="IPR017850">
    <property type="entry name" value="Alkaline_phosphatase_core_sf"/>
</dbReference>
<dbReference type="PANTHER" id="PTHR10151">
    <property type="entry name" value="ECTONUCLEOTIDE PYROPHOSPHATASE/PHOSPHODIESTERASE"/>
    <property type="match status" value="1"/>
</dbReference>
<sequence length="207" mass="22745">MLNRPATKFMLIGLDGAMPEMLEKFRDEGNIPHMARLMKEGSFMKALPCPPVDTPTNWVTIVTGAWPGTHGITSFTVHFPGESLDVGHSTVDLDATTLCKAEFLWDAAERAGKRCLVLNYLCSWPSTMKKGLLIGGPSPRGHDSWILGPPVHFIRGVSKTAAHSLNYEVSLTKGANWKKMPQSLSSYWEVEIPSNLLEPAAGADIWQ</sequence>
<organism evidence="1">
    <name type="scientific">marine sediment metagenome</name>
    <dbReference type="NCBI Taxonomy" id="412755"/>
    <lineage>
        <taxon>unclassified sequences</taxon>
        <taxon>metagenomes</taxon>
        <taxon>ecological metagenomes</taxon>
    </lineage>
</organism>
<evidence type="ECO:0000313" key="1">
    <source>
        <dbReference type="EMBL" id="GAF90532.1"/>
    </source>
</evidence>
<dbReference type="PANTHER" id="PTHR10151:SF120">
    <property type="entry name" value="BIS(5'-ADENOSYL)-TRIPHOSPHATASE"/>
    <property type="match status" value="1"/>
</dbReference>
<dbReference type="AlphaFoldDB" id="X0TQW0"/>
<dbReference type="Pfam" id="PF01663">
    <property type="entry name" value="Phosphodiest"/>
    <property type="match status" value="1"/>
</dbReference>
<accession>X0TQW0</accession>
<dbReference type="SUPFAM" id="SSF53649">
    <property type="entry name" value="Alkaline phosphatase-like"/>
    <property type="match status" value="1"/>
</dbReference>
<feature type="non-terminal residue" evidence="1">
    <location>
        <position position="207"/>
    </location>
</feature>
<protein>
    <recommendedName>
        <fullName evidence="2">Nucleotide pyrophosphatase</fullName>
    </recommendedName>
</protein>
<dbReference type="EMBL" id="BARS01016768">
    <property type="protein sequence ID" value="GAF90532.1"/>
    <property type="molecule type" value="Genomic_DNA"/>
</dbReference>
<name>X0TQW0_9ZZZZ</name>
<proteinExistence type="predicted"/>
<comment type="caution">
    <text evidence="1">The sequence shown here is derived from an EMBL/GenBank/DDBJ whole genome shotgun (WGS) entry which is preliminary data.</text>
</comment>